<evidence type="ECO:0000313" key="3">
    <source>
        <dbReference type="Proteomes" id="UP001341840"/>
    </source>
</evidence>
<sequence length="111" mass="11931">MALARPRGELGHIRPKLPSSMAPPRPPLGAPAGPAHSRNGLGVPAPWYLVLSGKVLEGPRARALLMVCPREPIITRFWAPIAWRASALGTARLRDGVCTLNPNASLFSVRR</sequence>
<evidence type="ECO:0000313" key="2">
    <source>
        <dbReference type="EMBL" id="MED6141565.1"/>
    </source>
</evidence>
<proteinExistence type="predicted"/>
<name>A0ABU6SZ28_9FABA</name>
<feature type="non-terminal residue" evidence="2">
    <location>
        <position position="111"/>
    </location>
</feature>
<comment type="caution">
    <text evidence="2">The sequence shown here is derived from an EMBL/GenBank/DDBJ whole genome shotgun (WGS) entry which is preliminary data.</text>
</comment>
<protein>
    <submittedName>
        <fullName evidence="2">Uncharacterized protein</fullName>
    </submittedName>
</protein>
<reference evidence="2 3" key="1">
    <citation type="journal article" date="2023" name="Plants (Basel)">
        <title>Bridging the Gap: Combining Genomics and Transcriptomics Approaches to Understand Stylosanthes scabra, an Orphan Legume from the Brazilian Caatinga.</title>
        <authorList>
            <person name="Ferreira-Neto J.R.C."/>
            <person name="da Silva M.D."/>
            <person name="Binneck E."/>
            <person name="de Melo N.F."/>
            <person name="da Silva R.H."/>
            <person name="de Melo A.L.T.M."/>
            <person name="Pandolfi V."/>
            <person name="Bustamante F.O."/>
            <person name="Brasileiro-Vidal A.C."/>
            <person name="Benko-Iseppon A.M."/>
        </authorList>
    </citation>
    <scope>NUCLEOTIDE SEQUENCE [LARGE SCALE GENOMIC DNA]</scope>
    <source>
        <tissue evidence="2">Leaves</tissue>
    </source>
</reference>
<accession>A0ABU6SZ28</accession>
<feature type="region of interest" description="Disordered" evidence="1">
    <location>
        <begin position="1"/>
        <end position="37"/>
    </location>
</feature>
<keyword evidence="3" id="KW-1185">Reference proteome</keyword>
<evidence type="ECO:0000256" key="1">
    <source>
        <dbReference type="SAM" id="MobiDB-lite"/>
    </source>
</evidence>
<gene>
    <name evidence="2" type="ORF">PIB30_104730</name>
</gene>
<feature type="compositionally biased region" description="Basic and acidic residues" evidence="1">
    <location>
        <begin position="1"/>
        <end position="12"/>
    </location>
</feature>
<dbReference type="Proteomes" id="UP001341840">
    <property type="component" value="Unassembled WGS sequence"/>
</dbReference>
<organism evidence="2 3">
    <name type="scientific">Stylosanthes scabra</name>
    <dbReference type="NCBI Taxonomy" id="79078"/>
    <lineage>
        <taxon>Eukaryota</taxon>
        <taxon>Viridiplantae</taxon>
        <taxon>Streptophyta</taxon>
        <taxon>Embryophyta</taxon>
        <taxon>Tracheophyta</taxon>
        <taxon>Spermatophyta</taxon>
        <taxon>Magnoliopsida</taxon>
        <taxon>eudicotyledons</taxon>
        <taxon>Gunneridae</taxon>
        <taxon>Pentapetalae</taxon>
        <taxon>rosids</taxon>
        <taxon>fabids</taxon>
        <taxon>Fabales</taxon>
        <taxon>Fabaceae</taxon>
        <taxon>Papilionoideae</taxon>
        <taxon>50 kb inversion clade</taxon>
        <taxon>dalbergioids sensu lato</taxon>
        <taxon>Dalbergieae</taxon>
        <taxon>Pterocarpus clade</taxon>
        <taxon>Stylosanthes</taxon>
    </lineage>
</organism>
<dbReference type="EMBL" id="JASCZI010064093">
    <property type="protein sequence ID" value="MED6141565.1"/>
    <property type="molecule type" value="Genomic_DNA"/>
</dbReference>